<dbReference type="PROSITE" id="PS50122">
    <property type="entry name" value="CHEB"/>
    <property type="match status" value="1"/>
</dbReference>
<reference evidence="6 7" key="1">
    <citation type="submission" date="2016-10" db="EMBL/GenBank/DDBJ databases">
        <authorList>
            <person name="de Groot N.N."/>
        </authorList>
    </citation>
    <scope>NUCLEOTIDE SEQUENCE [LARGE SCALE GENOMIC DNA]</scope>
    <source>
        <strain evidence="6 7">47C3B</strain>
    </source>
</reference>
<name>A0A1G7H6S6_9SPHI</name>
<evidence type="ECO:0000256" key="3">
    <source>
        <dbReference type="ARBA" id="ARBA00048267"/>
    </source>
</evidence>
<feature type="active site" evidence="4">
    <location>
        <position position="39"/>
    </location>
</feature>
<evidence type="ECO:0000256" key="2">
    <source>
        <dbReference type="ARBA" id="ARBA00039140"/>
    </source>
</evidence>
<evidence type="ECO:0000256" key="4">
    <source>
        <dbReference type="PROSITE-ProRule" id="PRU00050"/>
    </source>
</evidence>
<gene>
    <name evidence="6" type="ORF">SAMN05216464_11181</name>
</gene>
<dbReference type="RefSeq" id="WP_091152414.1">
    <property type="nucleotide sequence ID" value="NZ_FNAI01000011.1"/>
</dbReference>
<dbReference type="EC" id="3.1.1.61" evidence="2"/>
<dbReference type="InterPro" id="IPR000673">
    <property type="entry name" value="Sig_transdc_resp-reg_Me-estase"/>
</dbReference>
<evidence type="ECO:0000313" key="6">
    <source>
        <dbReference type="EMBL" id="SDE96033.1"/>
    </source>
</evidence>
<evidence type="ECO:0000313" key="7">
    <source>
        <dbReference type="Proteomes" id="UP000199072"/>
    </source>
</evidence>
<feature type="domain" description="CheB-type methylesterase" evidence="5">
    <location>
        <begin position="1"/>
        <end position="166"/>
    </location>
</feature>
<dbReference type="GO" id="GO:0006935">
    <property type="term" value="P:chemotaxis"/>
    <property type="evidence" value="ECO:0007669"/>
    <property type="project" value="UniProtKB-UniRule"/>
</dbReference>
<dbReference type="AlphaFoldDB" id="A0A1G7H6S6"/>
<keyword evidence="7" id="KW-1185">Reference proteome</keyword>
<dbReference type="OrthoDB" id="1524092at2"/>
<dbReference type="EMBL" id="FNAI01000011">
    <property type="protein sequence ID" value="SDE96033.1"/>
    <property type="molecule type" value="Genomic_DNA"/>
</dbReference>
<dbReference type="PANTHER" id="PTHR42872">
    <property type="entry name" value="PROTEIN-GLUTAMATE METHYLESTERASE/PROTEIN-GLUTAMINE GLUTAMINASE"/>
    <property type="match status" value="1"/>
</dbReference>
<dbReference type="STRING" id="1391627.SAMN05216464_11181"/>
<keyword evidence="4" id="KW-0145">Chemotaxis</keyword>
<dbReference type="SUPFAM" id="SSF52738">
    <property type="entry name" value="Methylesterase CheB, C-terminal domain"/>
    <property type="match status" value="1"/>
</dbReference>
<dbReference type="Proteomes" id="UP000199072">
    <property type="component" value="Unassembled WGS sequence"/>
</dbReference>
<keyword evidence="1 4" id="KW-0378">Hydrolase</keyword>
<evidence type="ECO:0000256" key="1">
    <source>
        <dbReference type="ARBA" id="ARBA00022801"/>
    </source>
</evidence>
<dbReference type="GO" id="GO:0008984">
    <property type="term" value="F:protein-glutamate methylesterase activity"/>
    <property type="evidence" value="ECO:0007669"/>
    <property type="project" value="UniProtKB-EC"/>
</dbReference>
<dbReference type="GO" id="GO:0000156">
    <property type="term" value="F:phosphorelay response regulator activity"/>
    <property type="evidence" value="ECO:0007669"/>
    <property type="project" value="InterPro"/>
</dbReference>
<evidence type="ECO:0000259" key="5">
    <source>
        <dbReference type="PROSITE" id="PS50122"/>
    </source>
</evidence>
<feature type="active site" evidence="4">
    <location>
        <position position="132"/>
    </location>
</feature>
<comment type="catalytic activity">
    <reaction evidence="3">
        <text>[protein]-L-glutamate 5-O-methyl ester + H2O = L-glutamyl-[protein] + methanol + H(+)</text>
        <dbReference type="Rhea" id="RHEA:23236"/>
        <dbReference type="Rhea" id="RHEA-COMP:10208"/>
        <dbReference type="Rhea" id="RHEA-COMP:10311"/>
        <dbReference type="ChEBI" id="CHEBI:15377"/>
        <dbReference type="ChEBI" id="CHEBI:15378"/>
        <dbReference type="ChEBI" id="CHEBI:17790"/>
        <dbReference type="ChEBI" id="CHEBI:29973"/>
        <dbReference type="ChEBI" id="CHEBI:82795"/>
        <dbReference type="EC" id="3.1.1.61"/>
    </reaction>
</comment>
<dbReference type="CDD" id="cd16433">
    <property type="entry name" value="CheB"/>
    <property type="match status" value="1"/>
</dbReference>
<accession>A0A1G7H6S6</accession>
<dbReference type="Pfam" id="PF01339">
    <property type="entry name" value="CheB_methylest"/>
    <property type="match status" value="1"/>
</dbReference>
<dbReference type="InterPro" id="IPR011247">
    <property type="entry name" value="Chemotax_prot-Glu_Me-esterase"/>
</dbReference>
<dbReference type="InterPro" id="IPR035909">
    <property type="entry name" value="CheB_C"/>
</dbReference>
<protein>
    <recommendedName>
        <fullName evidence="2">protein-glutamate methylesterase</fullName>
        <ecNumber evidence="2">3.1.1.61</ecNumber>
    </recommendedName>
</protein>
<proteinExistence type="predicted"/>
<dbReference type="GO" id="GO:0005737">
    <property type="term" value="C:cytoplasm"/>
    <property type="evidence" value="ECO:0007669"/>
    <property type="project" value="InterPro"/>
</dbReference>
<dbReference type="PIRSF" id="PIRSF036461">
    <property type="entry name" value="Chmtx_methlestr"/>
    <property type="match status" value="1"/>
</dbReference>
<organism evidence="6 7">
    <name type="scientific">Mucilaginibacter pineti</name>
    <dbReference type="NCBI Taxonomy" id="1391627"/>
    <lineage>
        <taxon>Bacteria</taxon>
        <taxon>Pseudomonadati</taxon>
        <taxon>Bacteroidota</taxon>
        <taxon>Sphingobacteriia</taxon>
        <taxon>Sphingobacteriales</taxon>
        <taxon>Sphingobacteriaceae</taxon>
        <taxon>Mucilaginibacter</taxon>
    </lineage>
</organism>
<dbReference type="Gene3D" id="3.40.50.180">
    <property type="entry name" value="Methylesterase CheB, C-terminal domain"/>
    <property type="match status" value="1"/>
</dbReference>
<dbReference type="PANTHER" id="PTHR42872:SF6">
    <property type="entry name" value="PROTEIN-GLUTAMATE METHYLESTERASE_PROTEIN-GLUTAMINE GLUTAMINASE"/>
    <property type="match status" value="1"/>
</dbReference>
<sequence>MEVKQIIVIGSSAGGIKAVNQLLSKLSPGLPIAVFVVIHMSKNSQAEIIRTQFQRATNYECQVAADGEPITAGKIYIAPANHHLFIKRGIVRLTNGPHENRWRPSIDVLFRSAAAAYDSHVIGIILTGMLDDGTSGMSAIKRSGGICIVQEPGEAEFEDMPANVLNNVQVDYQVLINDMGYIIEEILTQPKKDLVPIPEDVKIEAAITERMISSIDEMERIGEHSNFTCPDCGGNLWKMKHEDFARYRCHTGHVYTENALMEKQNEALEESLWISVRMLEERKNLFLNLAGKAGELQSGAETETTYRQKAAQLAIHIDRLKKLLVAIGKTGPADEGYL</sequence>
<feature type="active site" evidence="4">
    <location>
        <position position="12"/>
    </location>
</feature>